<evidence type="ECO:0000256" key="3">
    <source>
        <dbReference type="ARBA" id="ARBA00023002"/>
    </source>
</evidence>
<dbReference type="Gene3D" id="3.10.20.30">
    <property type="match status" value="1"/>
</dbReference>
<reference evidence="7" key="1">
    <citation type="submission" date="2016-03" db="EMBL/GenBank/DDBJ databases">
        <title>Microsymbionts genomes from the relict species Vavilovia formosa.</title>
        <authorList>
            <person name="Chirak E."/>
            <person name="Kimeklis A."/>
            <person name="Kopat V."/>
            <person name="Andronov E."/>
        </authorList>
    </citation>
    <scope>NUCLEOTIDE SEQUENCE [LARGE SCALE GENOMIC DNA]</scope>
    <source>
        <strain evidence="7">Vaf12</strain>
    </source>
</reference>
<evidence type="ECO:0000256" key="4">
    <source>
        <dbReference type="ARBA" id="ARBA00023004"/>
    </source>
</evidence>
<keyword evidence="3" id="KW-0560">Oxidoreductase</keyword>
<dbReference type="GO" id="GO:0016491">
    <property type="term" value="F:oxidoreductase activity"/>
    <property type="evidence" value="ECO:0007669"/>
    <property type="project" value="UniProtKB-KW"/>
</dbReference>
<dbReference type="InterPro" id="IPR002888">
    <property type="entry name" value="2Fe-2S-bd"/>
</dbReference>
<evidence type="ECO:0000256" key="5">
    <source>
        <dbReference type="ARBA" id="ARBA00023014"/>
    </source>
</evidence>
<dbReference type="RefSeq" id="WP_062944281.1">
    <property type="nucleotide sequence ID" value="NZ_CP171844.1"/>
</dbReference>
<keyword evidence="5" id="KW-0411">Iron-sulfur</keyword>
<dbReference type="InterPro" id="IPR006058">
    <property type="entry name" value="2Fe2S_fd_BS"/>
</dbReference>
<dbReference type="SUPFAM" id="SSF54292">
    <property type="entry name" value="2Fe-2S ferredoxin-like"/>
    <property type="match status" value="1"/>
</dbReference>
<dbReference type="CDD" id="cd00207">
    <property type="entry name" value="fer2"/>
    <property type="match status" value="1"/>
</dbReference>
<dbReference type="InterPro" id="IPR012675">
    <property type="entry name" value="Beta-grasp_dom_sf"/>
</dbReference>
<dbReference type="PROSITE" id="PS00197">
    <property type="entry name" value="2FE2S_FER_1"/>
    <property type="match status" value="1"/>
</dbReference>
<dbReference type="Pfam" id="PF00111">
    <property type="entry name" value="Fer2"/>
    <property type="match status" value="1"/>
</dbReference>
<dbReference type="InterPro" id="IPR036884">
    <property type="entry name" value="2Fe-2S-bd_dom_sf"/>
</dbReference>
<dbReference type="AlphaFoldDB" id="A0A154IB01"/>
<name>A0A154IB01_RHILE</name>
<dbReference type="EMBL" id="LVYU01000130">
    <property type="protein sequence ID" value="KZA97768.1"/>
    <property type="molecule type" value="Genomic_DNA"/>
</dbReference>
<feature type="domain" description="2Fe-2S ferredoxin-type" evidence="6">
    <location>
        <begin position="1"/>
        <end position="76"/>
    </location>
</feature>
<dbReference type="InterPro" id="IPR001041">
    <property type="entry name" value="2Fe-2S_ferredoxin-type"/>
</dbReference>
<dbReference type="PANTHER" id="PTHR44379">
    <property type="entry name" value="OXIDOREDUCTASE WITH IRON-SULFUR SUBUNIT"/>
    <property type="match status" value="1"/>
</dbReference>
<dbReference type="GO" id="GO:0051537">
    <property type="term" value="F:2 iron, 2 sulfur cluster binding"/>
    <property type="evidence" value="ECO:0007669"/>
    <property type="project" value="UniProtKB-KW"/>
</dbReference>
<protein>
    <submittedName>
        <fullName evidence="7">2Fe-2S ferredoxin</fullName>
    </submittedName>
</protein>
<keyword evidence="1" id="KW-0001">2Fe-2S</keyword>
<evidence type="ECO:0000313" key="7">
    <source>
        <dbReference type="EMBL" id="KZA97768.1"/>
    </source>
</evidence>
<dbReference type="PROSITE" id="PS51085">
    <property type="entry name" value="2FE2S_FER_2"/>
    <property type="match status" value="1"/>
</dbReference>
<proteinExistence type="predicted"/>
<keyword evidence="4" id="KW-0408">Iron</keyword>
<dbReference type="InterPro" id="IPR051452">
    <property type="entry name" value="Diverse_Oxidoreductases"/>
</dbReference>
<evidence type="ECO:0000259" key="6">
    <source>
        <dbReference type="PROSITE" id="PS51085"/>
    </source>
</evidence>
<dbReference type="Pfam" id="PF01799">
    <property type="entry name" value="Fer2_2"/>
    <property type="match status" value="1"/>
</dbReference>
<organism evidence="7">
    <name type="scientific">Rhizobium leguminosarum</name>
    <dbReference type="NCBI Taxonomy" id="384"/>
    <lineage>
        <taxon>Bacteria</taxon>
        <taxon>Pseudomonadati</taxon>
        <taxon>Pseudomonadota</taxon>
        <taxon>Alphaproteobacteria</taxon>
        <taxon>Hyphomicrobiales</taxon>
        <taxon>Rhizobiaceae</taxon>
        <taxon>Rhizobium/Agrobacterium group</taxon>
        <taxon>Rhizobium</taxon>
    </lineage>
</organism>
<dbReference type="PANTHER" id="PTHR44379:SF2">
    <property type="entry name" value="BLR6218 PROTEIN"/>
    <property type="match status" value="1"/>
</dbReference>
<evidence type="ECO:0000256" key="2">
    <source>
        <dbReference type="ARBA" id="ARBA00022723"/>
    </source>
</evidence>
<evidence type="ECO:0000256" key="1">
    <source>
        <dbReference type="ARBA" id="ARBA00022714"/>
    </source>
</evidence>
<dbReference type="InterPro" id="IPR036010">
    <property type="entry name" value="2Fe-2S_ferredoxin-like_sf"/>
</dbReference>
<dbReference type="Gene3D" id="1.10.150.120">
    <property type="entry name" value="[2Fe-2S]-binding domain"/>
    <property type="match status" value="1"/>
</dbReference>
<sequence length="157" mass="16193">MITLNINGNQHEIDADPETPILWVLRDTLGMTGTKFGCGAALCGACTIHLDGEAVRSCSTPLSAAEGLNITTIEKATDGSDRVGAAVSAAWVKHDVAQCGYCQSGQIMSATAFLASLPSGSQPTASEIDTAMEGNICRCGTYTRIRAAIADAASNLV</sequence>
<keyword evidence="2" id="KW-0479">Metal-binding</keyword>
<gene>
    <name evidence="7" type="ORF">A4A59_30045</name>
</gene>
<dbReference type="SUPFAM" id="SSF47741">
    <property type="entry name" value="CO dehydrogenase ISP C-domain like"/>
    <property type="match status" value="1"/>
</dbReference>
<dbReference type="GO" id="GO:0046872">
    <property type="term" value="F:metal ion binding"/>
    <property type="evidence" value="ECO:0007669"/>
    <property type="project" value="UniProtKB-KW"/>
</dbReference>
<comment type="caution">
    <text evidence="7">The sequence shown here is derived from an EMBL/GenBank/DDBJ whole genome shotgun (WGS) entry which is preliminary data.</text>
</comment>
<dbReference type="FunFam" id="3.10.20.30:FF:000020">
    <property type="entry name" value="Xanthine dehydrogenase iron-sulfur subunit"/>
    <property type="match status" value="1"/>
</dbReference>
<accession>A0A154IB01</accession>